<name>A0A1G8TM48_9EURY</name>
<gene>
    <name evidence="2" type="ORF">SAMN05216226_103149</name>
</gene>
<protein>
    <recommendedName>
        <fullName evidence="4">Hsp20/alpha crystallin family protein</fullName>
    </recommendedName>
</protein>
<dbReference type="STRING" id="890420.SAMN05216226_103149"/>
<dbReference type="RefSeq" id="WP_092699759.1">
    <property type="nucleotide sequence ID" value="NZ_FNFC01000003.1"/>
</dbReference>
<evidence type="ECO:0000313" key="3">
    <source>
        <dbReference type="Proteomes" id="UP000198856"/>
    </source>
</evidence>
<dbReference type="OrthoDB" id="198277at2157"/>
<reference evidence="2 3" key="1">
    <citation type="submission" date="2016-10" db="EMBL/GenBank/DDBJ databases">
        <authorList>
            <person name="de Groot N.N."/>
        </authorList>
    </citation>
    <scope>NUCLEOTIDE SEQUENCE [LARGE SCALE GENOMIC DNA]</scope>
    <source>
        <strain evidence="2 3">IBRC-M10015</strain>
    </source>
</reference>
<dbReference type="AlphaFoldDB" id="A0A1G8TM48"/>
<accession>A0A1G8TM48</accession>
<evidence type="ECO:0000256" key="1">
    <source>
        <dbReference type="SAM" id="MobiDB-lite"/>
    </source>
</evidence>
<keyword evidence="3" id="KW-1185">Reference proteome</keyword>
<dbReference type="EMBL" id="FNFC01000003">
    <property type="protein sequence ID" value="SDJ42649.1"/>
    <property type="molecule type" value="Genomic_DNA"/>
</dbReference>
<sequence>MALPRTAPSSWTESLDIPNGPFETRGDDYISAEYTNGVLEIRPPIAVDGAATGTEIQIQR</sequence>
<organism evidence="2 3">
    <name type="scientific">Halovenus aranensis</name>
    <dbReference type="NCBI Taxonomy" id="890420"/>
    <lineage>
        <taxon>Archaea</taxon>
        <taxon>Methanobacteriati</taxon>
        <taxon>Methanobacteriota</taxon>
        <taxon>Stenosarchaea group</taxon>
        <taxon>Halobacteria</taxon>
        <taxon>Halobacteriales</taxon>
        <taxon>Haloarculaceae</taxon>
        <taxon>Halovenus</taxon>
    </lineage>
</organism>
<evidence type="ECO:0000313" key="2">
    <source>
        <dbReference type="EMBL" id="SDJ42649.1"/>
    </source>
</evidence>
<proteinExistence type="predicted"/>
<dbReference type="Proteomes" id="UP000198856">
    <property type="component" value="Unassembled WGS sequence"/>
</dbReference>
<dbReference type="CDD" id="cd06464">
    <property type="entry name" value="ACD_sHsps-like"/>
    <property type="match status" value="1"/>
</dbReference>
<evidence type="ECO:0008006" key="4">
    <source>
        <dbReference type="Google" id="ProtNLM"/>
    </source>
</evidence>
<feature type="region of interest" description="Disordered" evidence="1">
    <location>
        <begin position="1"/>
        <end position="22"/>
    </location>
</feature>